<dbReference type="Proteomes" id="UP001281003">
    <property type="component" value="Unassembled WGS sequence"/>
</dbReference>
<dbReference type="PANTHER" id="PTHR11361">
    <property type="entry name" value="DNA MISMATCH REPAIR PROTEIN MUTS FAMILY MEMBER"/>
    <property type="match status" value="1"/>
</dbReference>
<evidence type="ECO:0000313" key="13">
    <source>
        <dbReference type="Proteomes" id="UP001281003"/>
    </source>
</evidence>
<feature type="compositionally biased region" description="Polar residues" evidence="10">
    <location>
        <begin position="354"/>
        <end position="369"/>
    </location>
</feature>
<feature type="region of interest" description="Disordered" evidence="10">
    <location>
        <begin position="1454"/>
        <end position="1486"/>
    </location>
</feature>
<evidence type="ECO:0000256" key="5">
    <source>
        <dbReference type="ARBA" id="ARBA00023125"/>
    </source>
</evidence>
<dbReference type="SUPFAM" id="SSF52540">
    <property type="entry name" value="P-loop containing nucleoside triphosphate hydrolases"/>
    <property type="match status" value="1"/>
</dbReference>
<evidence type="ECO:0000313" key="12">
    <source>
        <dbReference type="EMBL" id="KAK3395374.1"/>
    </source>
</evidence>
<sequence>MKGDFQAHQTRFPRLQSDGMRRRAISGAAVQDDSPHDGFVTASAVIDDVFVNQRQPIQTSSESLQRPQLSALPPSRYDWQDHGARQAPPAHHIPPPVFQIGERYLPNTGAHFTTGLNPPFTPVSRHHTFNYDHQSGREHNYYPSSDGNSAGAGRPYLPFENITATRVAHHGPGSQHIPTHHPSVNPTIQGGPRRDLCSSPYFDARPASNPSAAYDGRQHEHISLGRPTSTHTGYATPVEPRQSNMGARLLNPRTPSHQVTLSAPGFTSTSPSYHQNMGDERRRNRDASVPGDGHLRRSHPGNSSDYSGMTSGSGAVTQYMLAQASSQISGPNSLRLPGHQPQTASHISSCFPLSRNTRSRAMSTRSTLITPELSDSDNESEGQDSILVPVLNNLGRVYEDLGVPLTPQLERAVEKSSPTVASDVRDRIICAISESRSSSVIGVAVVNVTTRTVDLVRVLNDDRFLYQLLGDTLWRLMPLGPEKIVVVDNSTHSTSPNWLIPHLESDFPGVPVVPVDRKHWNEEEGRNLIERLALRSQVTALQTDLEGHFYTWCAFSAAINFIQSHLGIYFTRNSLRITHVQAVDTMGLDRTTVVSLELLQNTRGTVSKKSTLFGVLNHTQTPQGQRLLRTTLLQPSTAREDILERYDSVEELVTKEGLLGELRQALKDIVRIDFERIALWLSQEASSARQPLEQGLPAGTAQGVHLSPHLLLSRAEQDVNNILMLKAYLLGVAKLHDVIDAAGCSSSLLRCISDRFSQEYLQPIQAAVEEMLADDASYSTKPIDLRNNRIWAVKAQDNQVLDQARSSYKALTNELDEYFKTLESQFDGMLGSIRPPKLILDRNRRYRIQFDYSDVEHDLQKNRTDVEKEKFGRVCRWNKATIAGIDVVDGVRDKRHFTCTTTKLLQWSTQIQLQADIVTQESDRLITELIGRLQQHPDTMFGISDAVAMLDMLCSFAQVATTKDYVRPGFTETMVLKEARNPIVEIRKEQFVANDVYSGDERERFQVITGGNMSGKSTFIRTVALIQIMAQMGSFVPAQYAFISICDRVFARVSTGDAPENNLGTFGVEMRETDVILKMATEQSMIIMDELGRGTSPDDGLPLATSVCEGLILKKSRVFFATHFTELARILNGFYHRDVLNVHFPGLCRTNRRFARTPITEISLPHTISPGPVQSEDYGIELARCILSEWAVDRAEQILQVLRNGPVPSKSDKKAWQARLNKILLALPPLLKDSMQSRMDDPALESYLDSLRAEFTIRMSEPEPEDGDAMDEGEDKDNHENLDDDEELEEIAEDEDLELKDAEELNNDEDQDNDMDLDDTEERDEDDEMLDSEESKDDEEMADSEQANPDAEMPDIDQSLDDERMTGTGEFIDAASGMDGPSLTNEHRAPEADMSMDINIPHGHWNWSSPVIERRAPEANMGVDTNMPHGHWSWSSPGGVIERRAPEANMGAVFTPFGQKRPAEDDNLEYRSDSGRVGRQKRMREE</sequence>
<feature type="compositionally biased region" description="Basic and acidic residues" evidence="10">
    <location>
        <begin position="1461"/>
        <end position="1476"/>
    </location>
</feature>
<dbReference type="SMART" id="SM00533">
    <property type="entry name" value="MUTSd"/>
    <property type="match status" value="1"/>
</dbReference>
<feature type="region of interest" description="Disordered" evidence="10">
    <location>
        <begin position="1"/>
        <end position="20"/>
    </location>
</feature>
<dbReference type="InterPro" id="IPR007696">
    <property type="entry name" value="DNA_mismatch_repair_MutS_core"/>
</dbReference>
<dbReference type="GO" id="GO:0030983">
    <property type="term" value="F:mismatched DNA binding"/>
    <property type="evidence" value="ECO:0007669"/>
    <property type="project" value="InterPro"/>
</dbReference>
<dbReference type="Pfam" id="PF05192">
    <property type="entry name" value="MutS_III"/>
    <property type="match status" value="1"/>
</dbReference>
<feature type="region of interest" description="Disordered" evidence="10">
    <location>
        <begin position="326"/>
        <end position="382"/>
    </location>
</feature>
<reference evidence="12" key="2">
    <citation type="submission" date="2023-07" db="EMBL/GenBank/DDBJ databases">
        <authorList>
            <consortium name="Lawrence Berkeley National Laboratory"/>
            <person name="Haridas S."/>
            <person name="Hensen N."/>
            <person name="Bonometti L."/>
            <person name="Westerberg I."/>
            <person name="Brannstrom I.O."/>
            <person name="Guillou S."/>
            <person name="Cros-Aarteil S."/>
            <person name="Calhoun S."/>
            <person name="Kuo A."/>
            <person name="Mondo S."/>
            <person name="Pangilinan J."/>
            <person name="Riley R."/>
            <person name="LaButti K."/>
            <person name="Andreopoulos B."/>
            <person name="Lipzen A."/>
            <person name="Chen C."/>
            <person name="Yanf M."/>
            <person name="Daum C."/>
            <person name="Ng V."/>
            <person name="Clum A."/>
            <person name="Steindorff A."/>
            <person name="Ohm R."/>
            <person name="Martin F."/>
            <person name="Silar P."/>
            <person name="Natvig D."/>
            <person name="Lalanne C."/>
            <person name="Gautier V."/>
            <person name="Ament-velasquez S.L."/>
            <person name="Kruys A."/>
            <person name="Hutchinson M.I."/>
            <person name="Powell A.J."/>
            <person name="Barry K."/>
            <person name="Miller A.N."/>
            <person name="Grigoriev I.V."/>
            <person name="Debuchy R."/>
            <person name="Gladieux P."/>
            <person name="Thoren M.H."/>
            <person name="Johannesson H."/>
        </authorList>
    </citation>
    <scope>NUCLEOTIDE SEQUENCE</scope>
    <source>
        <strain evidence="12">FGSC 1904</strain>
    </source>
</reference>
<dbReference type="InterPro" id="IPR036187">
    <property type="entry name" value="DNA_mismatch_repair_MutS_sf"/>
</dbReference>
<evidence type="ECO:0000256" key="9">
    <source>
        <dbReference type="ARBA" id="ARBA00073774"/>
    </source>
</evidence>
<feature type="compositionally biased region" description="Acidic residues" evidence="10">
    <location>
        <begin position="1304"/>
        <end position="1343"/>
    </location>
</feature>
<feature type="region of interest" description="Disordered" evidence="10">
    <location>
        <begin position="1259"/>
        <end position="1392"/>
    </location>
</feature>
<feature type="compositionally biased region" description="Basic and acidic residues" evidence="10">
    <location>
        <begin position="277"/>
        <end position="286"/>
    </location>
</feature>
<accession>A0AAE0P8S1</accession>
<dbReference type="EMBL" id="JAUTDP010000010">
    <property type="protein sequence ID" value="KAK3395374.1"/>
    <property type="molecule type" value="Genomic_DNA"/>
</dbReference>
<reference evidence="12" key="1">
    <citation type="journal article" date="2023" name="Mol. Phylogenet. Evol.">
        <title>Genome-scale phylogeny and comparative genomics of the fungal order Sordariales.</title>
        <authorList>
            <person name="Hensen N."/>
            <person name="Bonometti L."/>
            <person name="Westerberg I."/>
            <person name="Brannstrom I.O."/>
            <person name="Guillou S."/>
            <person name="Cros-Aarteil S."/>
            <person name="Calhoun S."/>
            <person name="Haridas S."/>
            <person name="Kuo A."/>
            <person name="Mondo S."/>
            <person name="Pangilinan J."/>
            <person name="Riley R."/>
            <person name="LaButti K."/>
            <person name="Andreopoulos B."/>
            <person name="Lipzen A."/>
            <person name="Chen C."/>
            <person name="Yan M."/>
            <person name="Daum C."/>
            <person name="Ng V."/>
            <person name="Clum A."/>
            <person name="Steindorff A."/>
            <person name="Ohm R.A."/>
            <person name="Martin F."/>
            <person name="Silar P."/>
            <person name="Natvig D.O."/>
            <person name="Lalanne C."/>
            <person name="Gautier V."/>
            <person name="Ament-Velasquez S.L."/>
            <person name="Kruys A."/>
            <person name="Hutchinson M.I."/>
            <person name="Powell A.J."/>
            <person name="Barry K."/>
            <person name="Miller A.N."/>
            <person name="Grigoriev I.V."/>
            <person name="Debuchy R."/>
            <person name="Gladieux P."/>
            <person name="Hiltunen Thoren M."/>
            <person name="Johannesson H."/>
        </authorList>
    </citation>
    <scope>NUCLEOTIDE SEQUENCE</scope>
    <source>
        <strain evidence="12">FGSC 1904</strain>
    </source>
</reference>
<dbReference type="FunFam" id="3.40.50.300:FF:000870">
    <property type="entry name" value="MutS protein homolog 4"/>
    <property type="match status" value="1"/>
</dbReference>
<feature type="domain" description="DNA mismatch repair proteins mutS family" evidence="11">
    <location>
        <begin position="1084"/>
        <end position="1100"/>
    </location>
</feature>
<evidence type="ECO:0000256" key="1">
    <source>
        <dbReference type="ARBA" id="ARBA00007094"/>
    </source>
</evidence>
<keyword evidence="5" id="KW-0238">DNA-binding</keyword>
<evidence type="ECO:0000259" key="11">
    <source>
        <dbReference type="PROSITE" id="PS00486"/>
    </source>
</evidence>
<feature type="compositionally biased region" description="Polar residues" evidence="10">
    <location>
        <begin position="253"/>
        <end position="275"/>
    </location>
</feature>
<feature type="compositionally biased region" description="Polar residues" evidence="10">
    <location>
        <begin position="300"/>
        <end position="311"/>
    </location>
</feature>
<evidence type="ECO:0000256" key="3">
    <source>
        <dbReference type="ARBA" id="ARBA00022741"/>
    </source>
</evidence>
<evidence type="ECO:0000256" key="10">
    <source>
        <dbReference type="SAM" id="MobiDB-lite"/>
    </source>
</evidence>
<evidence type="ECO:0000256" key="7">
    <source>
        <dbReference type="ARBA" id="ARBA00025902"/>
    </source>
</evidence>
<dbReference type="InterPro" id="IPR000432">
    <property type="entry name" value="DNA_mismatch_repair_MutS_C"/>
</dbReference>
<dbReference type="GO" id="GO:0006298">
    <property type="term" value="P:mismatch repair"/>
    <property type="evidence" value="ECO:0007669"/>
    <property type="project" value="InterPro"/>
</dbReference>
<protein>
    <recommendedName>
        <fullName evidence="2 9">DNA mismatch repair protein MSH3</fullName>
    </recommendedName>
    <alternativeName>
        <fullName evidence="2 9">DNA mismatch repair protein MSH3</fullName>
    </alternativeName>
    <alternativeName>
        <fullName evidence="8">MutS protein homolog 3</fullName>
    </alternativeName>
</protein>
<dbReference type="InterPro" id="IPR045076">
    <property type="entry name" value="MutS"/>
</dbReference>
<keyword evidence="4" id="KW-0067">ATP-binding</keyword>
<dbReference type="Gene3D" id="1.10.1420.10">
    <property type="match status" value="1"/>
</dbReference>
<feature type="compositionally biased region" description="Polar residues" evidence="10">
    <location>
        <begin position="57"/>
        <end position="68"/>
    </location>
</feature>
<dbReference type="GO" id="GO:0005524">
    <property type="term" value="F:ATP binding"/>
    <property type="evidence" value="ECO:0007669"/>
    <property type="project" value="UniProtKB-KW"/>
</dbReference>
<dbReference type="SUPFAM" id="SSF48334">
    <property type="entry name" value="DNA repair protein MutS, domain III"/>
    <property type="match status" value="1"/>
</dbReference>
<dbReference type="GO" id="GO:0007131">
    <property type="term" value="P:reciprocal meiotic recombination"/>
    <property type="evidence" value="ECO:0007669"/>
    <property type="project" value="TreeGrafter"/>
</dbReference>
<evidence type="ECO:0000256" key="6">
    <source>
        <dbReference type="ARBA" id="ARBA00023254"/>
    </source>
</evidence>
<dbReference type="Pfam" id="PF00488">
    <property type="entry name" value="MutS_V"/>
    <property type="match status" value="1"/>
</dbReference>
<keyword evidence="6" id="KW-0469">Meiosis</keyword>
<dbReference type="GO" id="GO:0140664">
    <property type="term" value="F:ATP-dependent DNA damage sensor activity"/>
    <property type="evidence" value="ECO:0007669"/>
    <property type="project" value="InterPro"/>
</dbReference>
<evidence type="ECO:0000256" key="4">
    <source>
        <dbReference type="ARBA" id="ARBA00022840"/>
    </source>
</evidence>
<dbReference type="Gene3D" id="3.40.50.300">
    <property type="entry name" value="P-loop containing nucleotide triphosphate hydrolases"/>
    <property type="match status" value="1"/>
</dbReference>
<evidence type="ECO:0000256" key="8">
    <source>
        <dbReference type="ARBA" id="ARBA00029792"/>
    </source>
</evidence>
<dbReference type="PANTHER" id="PTHR11361:SF21">
    <property type="entry name" value="MUTS PROTEIN HOMOLOG 4"/>
    <property type="match status" value="1"/>
</dbReference>
<keyword evidence="13" id="KW-1185">Reference proteome</keyword>
<keyword evidence="3" id="KW-0547">Nucleotide-binding</keyword>
<name>A0AAE0P8S1_SORBR</name>
<proteinExistence type="inferred from homology"/>
<dbReference type="InterPro" id="IPR027417">
    <property type="entry name" value="P-loop_NTPase"/>
</dbReference>
<evidence type="ECO:0000256" key="2">
    <source>
        <dbReference type="ARBA" id="ARBA00022151"/>
    </source>
</evidence>
<comment type="similarity">
    <text evidence="1">Belongs to the DNA mismatch repair MutS family. MSH3 subfamily.</text>
</comment>
<feature type="compositionally biased region" description="Acidic residues" evidence="10">
    <location>
        <begin position="1282"/>
        <end position="1298"/>
    </location>
</feature>
<gene>
    <name evidence="12" type="ORF">B0T20DRAFT_486665</name>
</gene>
<comment type="subunit">
    <text evidence="7">Heterodimer consisting of MSH2-MSH3 (MutS beta). Forms a ternary complex with MutL alpha (MLH1-PMS1).</text>
</comment>
<feature type="compositionally biased region" description="Acidic residues" evidence="10">
    <location>
        <begin position="1262"/>
        <end position="1275"/>
    </location>
</feature>
<dbReference type="PROSITE" id="PS00486">
    <property type="entry name" value="DNA_MISMATCH_REPAIR_2"/>
    <property type="match status" value="1"/>
</dbReference>
<dbReference type="GO" id="GO:0005634">
    <property type="term" value="C:nucleus"/>
    <property type="evidence" value="ECO:0007669"/>
    <property type="project" value="TreeGrafter"/>
</dbReference>
<organism evidence="12 13">
    <name type="scientific">Sordaria brevicollis</name>
    <dbReference type="NCBI Taxonomy" id="83679"/>
    <lineage>
        <taxon>Eukaryota</taxon>
        <taxon>Fungi</taxon>
        <taxon>Dikarya</taxon>
        <taxon>Ascomycota</taxon>
        <taxon>Pezizomycotina</taxon>
        <taxon>Sordariomycetes</taxon>
        <taxon>Sordariomycetidae</taxon>
        <taxon>Sordariales</taxon>
        <taxon>Sordariaceae</taxon>
        <taxon>Sordaria</taxon>
    </lineage>
</organism>
<dbReference type="SMART" id="SM00534">
    <property type="entry name" value="MUTSac"/>
    <property type="match status" value="1"/>
</dbReference>
<comment type="caution">
    <text evidence="12">The sequence shown here is derived from an EMBL/GenBank/DDBJ whole genome shotgun (WGS) entry which is preliminary data.</text>
</comment>
<feature type="region of interest" description="Disordered" evidence="10">
    <location>
        <begin position="223"/>
        <end position="311"/>
    </location>
</feature>
<feature type="region of interest" description="Disordered" evidence="10">
    <location>
        <begin position="57"/>
        <end position="90"/>
    </location>
</feature>